<keyword evidence="1" id="KW-1133">Transmembrane helix</keyword>
<reference evidence="2 3" key="1">
    <citation type="submission" date="2014-06" db="EMBL/GenBank/DDBJ databases">
        <title>Draft genome sequence of Paenibacillus sp. MSt1.</title>
        <authorList>
            <person name="Aw Y.K."/>
            <person name="Ong K.S."/>
            <person name="Gan H.M."/>
            <person name="Lee S.M."/>
        </authorList>
    </citation>
    <scope>NUCLEOTIDE SEQUENCE [LARGE SCALE GENOMIC DNA]</scope>
    <source>
        <strain evidence="2 3">MSt1</strain>
    </source>
</reference>
<evidence type="ECO:0000256" key="1">
    <source>
        <dbReference type="SAM" id="Phobius"/>
    </source>
</evidence>
<protein>
    <submittedName>
        <fullName evidence="2">Uncharacterized protein</fullName>
    </submittedName>
</protein>
<feature type="transmembrane region" description="Helical" evidence="1">
    <location>
        <begin position="67"/>
        <end position="88"/>
    </location>
</feature>
<dbReference type="EMBL" id="JNVM01000010">
    <property type="protein sequence ID" value="KEQ25755.1"/>
    <property type="molecule type" value="Genomic_DNA"/>
</dbReference>
<dbReference type="OrthoDB" id="2615411at2"/>
<sequence length="106" mass="11555">MTYDAIYWLMLGAGFVVTGLVGIMMMWKTEKLLLSFLAGTAVNIVLTAGAVWWWSSAFAGSEQQFSRMFGLFGLGVSFANNEVLLFFAQLIMKKKIGGDPASEADA</sequence>
<dbReference type="eggNOG" id="ENOG5032KNJ">
    <property type="taxonomic scope" value="Bacteria"/>
</dbReference>
<evidence type="ECO:0000313" key="2">
    <source>
        <dbReference type="EMBL" id="KEQ25755.1"/>
    </source>
</evidence>
<keyword evidence="1" id="KW-0472">Membrane</keyword>
<dbReference type="AlphaFoldDB" id="A0A081P4Y2"/>
<name>A0A081P4Y2_9BACL</name>
<keyword evidence="1" id="KW-0812">Transmembrane</keyword>
<dbReference type="RefSeq" id="WP_036682349.1">
    <property type="nucleotide sequence ID" value="NZ_JNVM01000010.1"/>
</dbReference>
<gene>
    <name evidence="2" type="ORF">ET33_03330</name>
</gene>
<keyword evidence="3" id="KW-1185">Reference proteome</keyword>
<dbReference type="Proteomes" id="UP000028123">
    <property type="component" value="Unassembled WGS sequence"/>
</dbReference>
<accession>A0A081P4Y2</accession>
<comment type="caution">
    <text evidence="2">The sequence shown here is derived from an EMBL/GenBank/DDBJ whole genome shotgun (WGS) entry which is preliminary data.</text>
</comment>
<evidence type="ECO:0000313" key="3">
    <source>
        <dbReference type="Proteomes" id="UP000028123"/>
    </source>
</evidence>
<feature type="transmembrane region" description="Helical" evidence="1">
    <location>
        <begin position="32"/>
        <end position="55"/>
    </location>
</feature>
<organism evidence="2 3">
    <name type="scientific">Paenibacillus tyrfis</name>
    <dbReference type="NCBI Taxonomy" id="1501230"/>
    <lineage>
        <taxon>Bacteria</taxon>
        <taxon>Bacillati</taxon>
        <taxon>Bacillota</taxon>
        <taxon>Bacilli</taxon>
        <taxon>Bacillales</taxon>
        <taxon>Paenibacillaceae</taxon>
        <taxon>Paenibacillus</taxon>
    </lineage>
</organism>
<feature type="transmembrane region" description="Helical" evidence="1">
    <location>
        <begin position="6"/>
        <end position="25"/>
    </location>
</feature>
<proteinExistence type="predicted"/>